<gene>
    <name evidence="1" type="ORF">NLG97_g4971</name>
</gene>
<proteinExistence type="predicted"/>
<comment type="caution">
    <text evidence="1">The sequence shown here is derived from an EMBL/GenBank/DDBJ whole genome shotgun (WGS) entry which is preliminary data.</text>
</comment>
<sequence length="1481" mass="161162">MKGLEILIAAVAPLAVVAKLLDGDTAERAEESADGGDKLGAHSGALGEAGLDENTLFAPLTYPGSITMKPVDSRDISLKGWNEFQVFSVNQYNKWTEHCKGFICLEMQDGRPARLPTSKPEPFGGYSRLLDPAELYASLRAVEIYHGPTFQNLDKVRVCDGRSLSMLSIPDVAAIMPANYQSPLVIHPTMLDAIFVSAYSAILECDSRQDNPKVPRSIHSLWISNNISTTAGHKYHSYVNIHSEDSNGFNSTVHIANSNDGEPISDDVLVVPEGLACQSLGGGVPLQPEAHKHDICSKVEWRPDISFMENTVLKQEVGFPIDPTEMRIIIDLRRACFHYIRQALSLVTVSDVQGLEKHPKKYYTWMKSQLASAARGELAASTEKLCAAWGHSCTPSSTAVKFDRAAIQVGKIMKHLTYKNPRLRILEIGAGTGGSTRRALEAIGNGIKSGYGPMAAEYHFTDISSGLFGEARAQFEDWRDIMSYRKLGIEQDPASQGFELGSFDVIIASQVLHATTSMKTTMTHVRSLLKDGGKLVLMESTKNQMDMRFVFGTLPGWWLSMEKEREFSPILPLPLWNSVLKDASFTGVGFEVQDCESDDIYTFSVVISTAQGANTSVALALIAIVTGQDLSPEEHGWLGALHRSVAIEYGVQPEIQSLQSVNADNKIFIFVGEMRHSVLTEPSQEQFKNIRSLALQCDGLFWVTRGGAEIVSKTFISFDLDPSSSILSIEDALLISRVFASRFNPCNVPEAPRDFEFAERENQVLIPRLQKDFERNDFVATDNLEPEVPVTQLFHQADRTLELRAGTTGLLETLAFDDVDMNSANPLPPACIEVQPRAFGLNFRDVMAAMGQLQEKVMGLECAGVITRVGDEAASKGYKVGDRVFCLLIGQFQNVIQVPWTSACSMPIGMDFGTAASIPMIFATANIGLYDTARLSKNKSVLIHAATGDVGQAAIHLAKLAGSETFATAGTQEKRDLLVNMYGIPADHVFSSRDASLAKEIMKITNNSGVNIVLNSLSGQLLQEGFSCLAPCGHFVEIGKFDIEHNHRLALATFSKAVSFSSIDPLAMVRREDDRIHQVLASITKLFEQKRLEAVQPVMVYPLSDIKKAFRQMQTGKHIGKIVLSVEPGETIKALPRQPVVKLRQDASYLIIGGVGGIGKSIARWMLNNGAKNLILLSRSAGAGSAAAECVAELKAAHPGSEIMGMGCDISDKLGLTKVLQLCELRLPPVRGVIQAAMVFQDSVLEGMTLANYNAALRPKVHGSRNLHELLGSDLEFFVMLSSLAGILDSLARHRAAKGLPGVSIDLGGVKEAAQRKGSLEGDRVRNPEPPRAAALGHPHRTRAKVCLRSLYILTREARLAGLSYIRPSSGNEGESRVDSAAAGLVRELQLANMLDEAALSVLQALMTKLVEIFMIPQEEIVSAKPLSSFGVDSLVAVELRNMLALQAEAQVSIFEIMQSPSLDALSTTVAASSTYVTVAR</sequence>
<dbReference type="Proteomes" id="UP001148737">
    <property type="component" value="Unassembled WGS sequence"/>
</dbReference>
<reference evidence="1" key="1">
    <citation type="submission" date="2022-07" db="EMBL/GenBank/DDBJ databases">
        <title>Genome Sequence of Lecanicillium saksenae.</title>
        <authorList>
            <person name="Buettner E."/>
        </authorList>
    </citation>
    <scope>NUCLEOTIDE SEQUENCE</scope>
    <source>
        <strain evidence="1">VT-O1</strain>
    </source>
</reference>
<name>A0ACC1QUC0_9HYPO</name>
<dbReference type="EMBL" id="JANAKD010000526">
    <property type="protein sequence ID" value="KAJ3493074.1"/>
    <property type="molecule type" value="Genomic_DNA"/>
</dbReference>
<protein>
    <submittedName>
        <fullName evidence="1">Uncharacterized protein</fullName>
    </submittedName>
</protein>
<organism evidence="1 2">
    <name type="scientific">Lecanicillium saksenae</name>
    <dbReference type="NCBI Taxonomy" id="468837"/>
    <lineage>
        <taxon>Eukaryota</taxon>
        <taxon>Fungi</taxon>
        <taxon>Dikarya</taxon>
        <taxon>Ascomycota</taxon>
        <taxon>Pezizomycotina</taxon>
        <taxon>Sordariomycetes</taxon>
        <taxon>Hypocreomycetidae</taxon>
        <taxon>Hypocreales</taxon>
        <taxon>Cordycipitaceae</taxon>
        <taxon>Lecanicillium</taxon>
    </lineage>
</organism>
<keyword evidence="2" id="KW-1185">Reference proteome</keyword>
<accession>A0ACC1QUC0</accession>
<evidence type="ECO:0000313" key="2">
    <source>
        <dbReference type="Proteomes" id="UP001148737"/>
    </source>
</evidence>
<evidence type="ECO:0000313" key="1">
    <source>
        <dbReference type="EMBL" id="KAJ3493074.1"/>
    </source>
</evidence>